<dbReference type="InterPro" id="IPR001650">
    <property type="entry name" value="Helicase_C-like"/>
</dbReference>
<dbReference type="GO" id="GO:0004386">
    <property type="term" value="F:helicase activity"/>
    <property type="evidence" value="ECO:0007669"/>
    <property type="project" value="UniProtKB-KW"/>
</dbReference>
<accession>A0A316EUQ5</accession>
<dbReference type="PROSITE" id="PS51192">
    <property type="entry name" value="HELICASE_ATP_BIND_1"/>
    <property type="match status" value="1"/>
</dbReference>
<dbReference type="Proteomes" id="UP000245697">
    <property type="component" value="Unassembled WGS sequence"/>
</dbReference>
<dbReference type="InterPro" id="IPR006935">
    <property type="entry name" value="Helicase/UvrB_N"/>
</dbReference>
<gene>
    <name evidence="4" type="ORF">BC793_12538</name>
</gene>
<dbReference type="InterPro" id="IPR027417">
    <property type="entry name" value="P-loop_NTPase"/>
</dbReference>
<dbReference type="InterPro" id="IPR050742">
    <property type="entry name" value="Helicase_Restrict-Modif_Enz"/>
</dbReference>
<dbReference type="Pfam" id="PF04851">
    <property type="entry name" value="ResIII"/>
    <property type="match status" value="1"/>
</dbReference>
<proteinExistence type="predicted"/>
<dbReference type="SUPFAM" id="SSF52540">
    <property type="entry name" value="P-loop containing nucleoside triphosphate hydrolases"/>
    <property type="match status" value="1"/>
</dbReference>
<feature type="domain" description="Helicase ATP-binding" evidence="2">
    <location>
        <begin position="1164"/>
        <end position="1340"/>
    </location>
</feature>
<reference evidence="4 5" key="1">
    <citation type="submission" date="2018-05" db="EMBL/GenBank/DDBJ databases">
        <title>Genomic Encyclopedia of Archaeal and Bacterial Type Strains, Phase II (KMG-II): from individual species to whole genera.</title>
        <authorList>
            <person name="Goeker M."/>
        </authorList>
    </citation>
    <scope>NUCLEOTIDE SEQUENCE [LARGE SCALE GENOMIC DNA]</scope>
    <source>
        <strain evidence="4 5">DSM 45184</strain>
    </source>
</reference>
<dbReference type="GO" id="GO:0005829">
    <property type="term" value="C:cytosol"/>
    <property type="evidence" value="ECO:0007669"/>
    <property type="project" value="TreeGrafter"/>
</dbReference>
<evidence type="ECO:0000259" key="3">
    <source>
        <dbReference type="PROSITE" id="PS51194"/>
    </source>
</evidence>
<evidence type="ECO:0000313" key="4">
    <source>
        <dbReference type="EMBL" id="PWK35837.1"/>
    </source>
</evidence>
<dbReference type="InterPro" id="IPR014001">
    <property type="entry name" value="Helicase_ATP-bd"/>
</dbReference>
<dbReference type="EMBL" id="QGGR01000025">
    <property type="protein sequence ID" value="PWK35837.1"/>
    <property type="molecule type" value="Genomic_DNA"/>
</dbReference>
<dbReference type="Pfam" id="PF00271">
    <property type="entry name" value="Helicase_C"/>
    <property type="match status" value="1"/>
</dbReference>
<dbReference type="SMART" id="SM00487">
    <property type="entry name" value="DEXDc"/>
    <property type="match status" value="1"/>
</dbReference>
<dbReference type="PROSITE" id="PS51194">
    <property type="entry name" value="HELICASE_CTER"/>
    <property type="match status" value="1"/>
</dbReference>
<dbReference type="GO" id="GO:0003677">
    <property type="term" value="F:DNA binding"/>
    <property type="evidence" value="ECO:0007669"/>
    <property type="project" value="InterPro"/>
</dbReference>
<keyword evidence="4" id="KW-0547">Nucleotide-binding</keyword>
<keyword evidence="4" id="KW-0347">Helicase</keyword>
<sequence>MSSSTPTPSQTSVRQIVENLSSVALRHYEIDPGMVQEHANGERRITQGGYGDRQIYELVQNGADEMRAVRDGEIRVVLTDDFLYCANSGNPMTAAGADTILRMGVSRKRGGQIGRFGVGVKSVLSVSDAPQFFSTTGSFGFDREWAERTIRAVAPDAAEIPILRMGRVLDTDRESAADPILAELLTWAATVVRLPLLPGKADRLSRDLHAFPTEFQLFSPHVRSLLLEDRTKGRRTTLRELFVRSDGDHYTLEASTDGRQTTNSWRVFTRTFHPSSGAQEGAGELHNRPEIDVSWAVPDKGRNDRGTFWAFFPTNYATTLRGLLNAPWKTSEDRQNLYDKNPFNDELIVQAAHLVVESLPALVDPADPGSYLALLPGRGREAQQWADERLTRQVWTTAARQPSLPDQAGILRRPAELRLPPENIPDTWMRLWVGYAGRPREWTHPTVEQRDRRARARLIFETAGLGESPITAWLEALVEDGTPEASAQAIRIAAGLRRDGNEHAAAARKARIVLTENHGMVAVDRPDVFQRSGHDELSDDLVYVDTRVTDVIGLRTALTDLGIREATALGKLEAVLDRGFGGYGDKQWQALWNLIRRVTPREAGDAVRKAVEEPLRTVRVCTMAGRFRPLGECLLPGRVVPPDGSRDKHTAVDLRAHGTDRPALIELGMADVPTMDLDPQQEAWFEQYREFALERLNETVQPGSKHRKLTTVELLGSRPPGPLSALTELGDEGRALFVKHLPPARMVRDWTARAWNSTHPVPSPLVWMVRRHGKVDSSQGLLPVKLTVNPSLQEYADILPVARIDRTVADVLGLPASIERIPEGLWRHVVQTVESSQNDAVPGKAYALFLRSAKEWPGGATRCRIGDTWGTRPDAEICATADRDEYDNLVLERVPALLAPTAADAEAMIEAWGLLRYADAVSTEVRTAEEAEPVDVVAEYPHLQMMRGRQVAGFSYVICGDLEEVKRTPAGMRISPLDSAVRDRVVFVRHPADDRRILEVISKELDLRLQSAEIDRILLKREEAKNQDVLKQVRATRDKVEKIRLLVESERLRRGLPEGLLAWEEARRGGPVDDRRVAELALHAHGDGILRHHRDDLKRIDESLGLPFTGDVKSRQKVAELDFPDAFAGTREELLTPLETAVGPTPHFPLHDYQEIIASRLMLMLSQPQPHRGMVSLPTGAGKTRVAAEAVIRHLKTLGPEQQTGPVLWIAQSNELCEQAVQSWKYVWEKAGVGGVRLNISRFWGSRPATRITGSPQLVVATIQQLRERLDKPEYAWLRDSMVVIIDEAHSSITKSYTEVLEQLGITHNRLARPLVGLTATPFRGKDSDETRRLVNRYDNNRLDKGVLGEDPYGRLQDRGILARTKHETLRGGDLVLTEDELRRVEMVPGLLPKEAERRLAEDHSRNEALIKALIRVEQQGPVLVFATSVSHAHFLAAVLNDHGIPSASVDGETPTTRRQQIIDRFGKGRKIKVLTNYGVLHQGFDAPATRAVVVARPTYSPNVYQQMIGRGLRGPRNNGTDECLILNVEDNVVNYRQKLAFTDFEQMWHTA</sequence>
<keyword evidence="4" id="KW-0378">Hydrolase</keyword>
<feature type="coiled-coil region" evidence="1">
    <location>
        <begin position="1007"/>
        <end position="1039"/>
    </location>
</feature>
<dbReference type="GO" id="GO:0005524">
    <property type="term" value="F:ATP binding"/>
    <property type="evidence" value="ECO:0007669"/>
    <property type="project" value="InterPro"/>
</dbReference>
<evidence type="ECO:0000256" key="1">
    <source>
        <dbReference type="SAM" id="Coils"/>
    </source>
</evidence>
<evidence type="ECO:0000313" key="5">
    <source>
        <dbReference type="Proteomes" id="UP000245697"/>
    </source>
</evidence>
<dbReference type="OrthoDB" id="9776021at2"/>
<dbReference type="SMART" id="SM00490">
    <property type="entry name" value="HELICc"/>
    <property type="match status" value="1"/>
</dbReference>
<dbReference type="InterPro" id="IPR036890">
    <property type="entry name" value="HATPase_C_sf"/>
</dbReference>
<comment type="caution">
    <text evidence="4">The sequence shown here is derived from an EMBL/GenBank/DDBJ whole genome shotgun (WGS) entry which is preliminary data.</text>
</comment>
<name>A0A316EUQ5_9ACTN</name>
<dbReference type="Gene3D" id="3.40.50.300">
    <property type="entry name" value="P-loop containing nucleotide triphosphate hydrolases"/>
    <property type="match status" value="2"/>
</dbReference>
<dbReference type="GO" id="GO:0016787">
    <property type="term" value="F:hydrolase activity"/>
    <property type="evidence" value="ECO:0007669"/>
    <property type="project" value="InterPro"/>
</dbReference>
<protein>
    <submittedName>
        <fullName evidence="4">Superfamily II DNA or RNA helicase</fullName>
    </submittedName>
</protein>
<keyword evidence="1" id="KW-0175">Coiled coil</keyword>
<feature type="domain" description="Helicase C-terminal" evidence="3">
    <location>
        <begin position="1409"/>
        <end position="1552"/>
    </location>
</feature>
<organism evidence="4 5">
    <name type="scientific">Actinoplanes xinjiangensis</name>
    <dbReference type="NCBI Taxonomy" id="512350"/>
    <lineage>
        <taxon>Bacteria</taxon>
        <taxon>Bacillati</taxon>
        <taxon>Actinomycetota</taxon>
        <taxon>Actinomycetes</taxon>
        <taxon>Micromonosporales</taxon>
        <taxon>Micromonosporaceae</taxon>
        <taxon>Actinoplanes</taxon>
    </lineage>
</organism>
<dbReference type="PANTHER" id="PTHR47396">
    <property type="entry name" value="TYPE I RESTRICTION ENZYME ECOKI R PROTEIN"/>
    <property type="match status" value="1"/>
</dbReference>
<evidence type="ECO:0000259" key="2">
    <source>
        <dbReference type="PROSITE" id="PS51192"/>
    </source>
</evidence>
<dbReference type="NCBIfam" id="NF047352">
    <property type="entry name" value="P_loop_sacsin"/>
    <property type="match status" value="1"/>
</dbReference>
<dbReference type="PANTHER" id="PTHR47396:SF1">
    <property type="entry name" value="ATP-DEPENDENT HELICASE IRC3-RELATED"/>
    <property type="match status" value="1"/>
</dbReference>
<dbReference type="SUPFAM" id="SSF55874">
    <property type="entry name" value="ATPase domain of HSP90 chaperone/DNA topoisomerase II/histidine kinase"/>
    <property type="match status" value="1"/>
</dbReference>
<keyword evidence="4" id="KW-0067">ATP-binding</keyword>
<keyword evidence="5" id="KW-1185">Reference proteome</keyword>